<organism evidence="1">
    <name type="scientific">marine sediment metagenome</name>
    <dbReference type="NCBI Taxonomy" id="412755"/>
    <lineage>
        <taxon>unclassified sequences</taxon>
        <taxon>metagenomes</taxon>
        <taxon>ecological metagenomes</taxon>
    </lineage>
</organism>
<accession>X1TS35</accession>
<reference evidence="1" key="1">
    <citation type="journal article" date="2014" name="Front. Microbiol.">
        <title>High frequency of phylogenetically diverse reductive dehalogenase-homologous genes in deep subseafloor sedimentary metagenomes.</title>
        <authorList>
            <person name="Kawai M."/>
            <person name="Futagami T."/>
            <person name="Toyoda A."/>
            <person name="Takaki Y."/>
            <person name="Nishi S."/>
            <person name="Hori S."/>
            <person name="Arai W."/>
            <person name="Tsubouchi T."/>
            <person name="Morono Y."/>
            <person name="Uchiyama I."/>
            <person name="Ito T."/>
            <person name="Fujiyama A."/>
            <person name="Inagaki F."/>
            <person name="Takami H."/>
        </authorList>
    </citation>
    <scope>NUCLEOTIDE SEQUENCE</scope>
    <source>
        <strain evidence="1">Expedition CK06-06</strain>
    </source>
</reference>
<protein>
    <submittedName>
        <fullName evidence="1">Uncharacterized protein</fullName>
    </submittedName>
</protein>
<proteinExistence type="predicted"/>
<evidence type="ECO:0000313" key="1">
    <source>
        <dbReference type="EMBL" id="GAJ08054.1"/>
    </source>
</evidence>
<gene>
    <name evidence="1" type="ORF">S12H4_43459</name>
</gene>
<dbReference type="AlphaFoldDB" id="X1TS35"/>
<comment type="caution">
    <text evidence="1">The sequence shown here is derived from an EMBL/GenBank/DDBJ whole genome shotgun (WGS) entry which is preliminary data.</text>
</comment>
<name>X1TS35_9ZZZZ</name>
<feature type="non-terminal residue" evidence="1">
    <location>
        <position position="1"/>
    </location>
</feature>
<dbReference type="EMBL" id="BARW01026674">
    <property type="protein sequence ID" value="GAJ08054.1"/>
    <property type="molecule type" value="Genomic_DNA"/>
</dbReference>
<sequence length="129" mass="14551">VETIAESAAFAVGVRFGFDSGIRSFPYVALWAKDKKVLEQNLAAIRRVATQIIELLEKSVQLQPRTRGTRQLAAAVTPVKPRSRRETDLEYLADSPEYLTQTIDATGYRDKLHTTFQEAITRAKGLKQW</sequence>